<keyword evidence="1" id="KW-0732">Signal</keyword>
<comment type="caution">
    <text evidence="2">The sequence shown here is derived from an EMBL/GenBank/DDBJ whole genome shotgun (WGS) entry which is preliminary data.</text>
</comment>
<dbReference type="RefSeq" id="WP_165351283.1">
    <property type="nucleotide sequence ID" value="NZ_SDVB01000391.1"/>
</dbReference>
<dbReference type="EMBL" id="SDVB01000391">
    <property type="protein sequence ID" value="RYB97012.1"/>
    <property type="molecule type" value="Genomic_DNA"/>
</dbReference>
<reference evidence="2 3" key="1">
    <citation type="submission" date="2019-01" db="EMBL/GenBank/DDBJ databases">
        <authorList>
            <person name="Deng T."/>
        </authorList>
    </citation>
    <scope>NUCLEOTIDE SEQUENCE [LARGE SCALE GENOMIC DNA]</scope>
    <source>
        <strain evidence="2 3">F8825</strain>
    </source>
</reference>
<proteinExistence type="predicted"/>
<dbReference type="Proteomes" id="UP000291088">
    <property type="component" value="Unassembled WGS sequence"/>
</dbReference>
<keyword evidence="3" id="KW-1185">Reference proteome</keyword>
<gene>
    <name evidence="2" type="ORF">EUU22_23720</name>
</gene>
<dbReference type="PROSITE" id="PS51257">
    <property type="entry name" value="PROKAR_LIPOPROTEIN"/>
    <property type="match status" value="1"/>
</dbReference>
<name>A0A4Q2S8K8_9HYPH</name>
<feature type="signal peptide" evidence="1">
    <location>
        <begin position="1"/>
        <end position="21"/>
    </location>
</feature>
<protein>
    <submittedName>
        <fullName evidence="2">Uncharacterized protein</fullName>
    </submittedName>
</protein>
<feature type="chain" id="PRO_5020778201" evidence="1">
    <location>
        <begin position="22"/>
        <end position="154"/>
    </location>
</feature>
<accession>A0A4Q2S8K8</accession>
<dbReference type="AlphaFoldDB" id="A0A4Q2S8K8"/>
<sequence length="154" mass="16677">MCARMAIALILVLTGSCEALAAQRVYCVADDANLKMSLESGFSAEKQGALQHFRGILTLKDSKVPGLVETMRLTSPMLKQHWMDGSELRLQIYAESESGPFATLELTVDTAALPGDKSRLQGGYTVRIQTGEKGSKGDLQTALSRDGRVLCELK</sequence>
<evidence type="ECO:0000313" key="3">
    <source>
        <dbReference type="Proteomes" id="UP000291088"/>
    </source>
</evidence>
<evidence type="ECO:0000256" key="1">
    <source>
        <dbReference type="SAM" id="SignalP"/>
    </source>
</evidence>
<organism evidence="2 3">
    <name type="scientific">Ciceribacter ferrooxidans</name>
    <dbReference type="NCBI Taxonomy" id="2509717"/>
    <lineage>
        <taxon>Bacteria</taxon>
        <taxon>Pseudomonadati</taxon>
        <taxon>Pseudomonadota</taxon>
        <taxon>Alphaproteobacteria</taxon>
        <taxon>Hyphomicrobiales</taxon>
        <taxon>Rhizobiaceae</taxon>
        <taxon>Ciceribacter</taxon>
    </lineage>
</organism>
<evidence type="ECO:0000313" key="2">
    <source>
        <dbReference type="EMBL" id="RYB97012.1"/>
    </source>
</evidence>